<dbReference type="EMBL" id="CP027806">
    <property type="protein sequence ID" value="AXI99874.1"/>
    <property type="molecule type" value="Genomic_DNA"/>
</dbReference>
<feature type="domain" description="Response regulatory" evidence="2">
    <location>
        <begin position="4"/>
        <end position="127"/>
    </location>
</feature>
<dbReference type="InterPro" id="IPR001789">
    <property type="entry name" value="Sig_transdc_resp-reg_receiver"/>
</dbReference>
<proteinExistence type="predicted"/>
<sequence length="134" mass="15109">MRFEVLVIDDDQITLMLHKTLVSRAGLHNDAKKFLNGKLALDHIIENDADDIAYLALLDINMPVMDGWGFMDGYLAANLKSKLYVVMITSSVDNPDRERAESYPMVIDYFTKPVVKEQVAKLSEHEAIKPLLSA</sequence>
<evidence type="ECO:0000259" key="2">
    <source>
        <dbReference type="PROSITE" id="PS50110"/>
    </source>
</evidence>
<dbReference type="PANTHER" id="PTHR44520:SF2">
    <property type="entry name" value="RESPONSE REGULATOR RCP1"/>
    <property type="match status" value="1"/>
</dbReference>
<dbReference type="OrthoDB" id="673128at2"/>
<keyword evidence="4" id="KW-1185">Reference proteome</keyword>
<dbReference type="AlphaFoldDB" id="A0A345UHC3"/>
<keyword evidence="1" id="KW-0597">Phosphoprotein</keyword>
<dbReference type="PANTHER" id="PTHR44520">
    <property type="entry name" value="RESPONSE REGULATOR RCP1-RELATED"/>
    <property type="match status" value="1"/>
</dbReference>
<protein>
    <submittedName>
        <fullName evidence="3">CheY chemotaxis protein or a CheY-like REC (Receiver) domain</fullName>
    </submittedName>
</protein>
<dbReference type="PROSITE" id="PS50110">
    <property type="entry name" value="RESPONSE_REGULATORY"/>
    <property type="match status" value="1"/>
</dbReference>
<accession>A0A345UHC3</accession>
<dbReference type="GO" id="GO:0000160">
    <property type="term" value="P:phosphorelay signal transduction system"/>
    <property type="evidence" value="ECO:0007669"/>
    <property type="project" value="InterPro"/>
</dbReference>
<dbReference type="KEGG" id="cprv:CYPRO_0590"/>
<dbReference type="Pfam" id="PF00072">
    <property type="entry name" value="Response_reg"/>
    <property type="match status" value="1"/>
</dbReference>
<evidence type="ECO:0000313" key="4">
    <source>
        <dbReference type="Proteomes" id="UP000254808"/>
    </source>
</evidence>
<organism evidence="3 4">
    <name type="scientific">Cyclonatronum proteinivorum</name>
    <dbReference type="NCBI Taxonomy" id="1457365"/>
    <lineage>
        <taxon>Bacteria</taxon>
        <taxon>Pseudomonadati</taxon>
        <taxon>Balneolota</taxon>
        <taxon>Balneolia</taxon>
        <taxon>Balneolales</taxon>
        <taxon>Cyclonatronaceae</taxon>
        <taxon>Cyclonatronum</taxon>
    </lineage>
</organism>
<dbReference type="SUPFAM" id="SSF52172">
    <property type="entry name" value="CheY-like"/>
    <property type="match status" value="1"/>
</dbReference>
<dbReference type="InterPro" id="IPR011006">
    <property type="entry name" value="CheY-like_superfamily"/>
</dbReference>
<dbReference type="InterPro" id="IPR052893">
    <property type="entry name" value="TCS_response_regulator"/>
</dbReference>
<evidence type="ECO:0000256" key="1">
    <source>
        <dbReference type="PROSITE-ProRule" id="PRU00169"/>
    </source>
</evidence>
<name>A0A345UHC3_9BACT</name>
<reference evidence="3 4" key="1">
    <citation type="submission" date="2018-03" db="EMBL/GenBank/DDBJ databases">
        <title>Phenotypic and genomic properties of Cyclonatronum proteinivorum gen. nov., sp. nov., a haloalkaliphilic bacteroidete from soda lakes possessing Na+-translocating rhodopsin.</title>
        <authorList>
            <person name="Toshchakov S.V."/>
            <person name="Korzhenkov A."/>
            <person name="Samarov N.I."/>
            <person name="Kublanov I.V."/>
            <person name="Muntyan M.S."/>
            <person name="Sorokin D.Y."/>
        </authorList>
    </citation>
    <scope>NUCLEOTIDE SEQUENCE [LARGE SCALE GENOMIC DNA]</scope>
    <source>
        <strain evidence="3 4">Omega</strain>
    </source>
</reference>
<dbReference type="Gene3D" id="3.40.50.2300">
    <property type="match status" value="1"/>
</dbReference>
<feature type="modified residue" description="4-aspartylphosphate" evidence="1">
    <location>
        <position position="59"/>
    </location>
</feature>
<dbReference type="RefSeq" id="WP_114983205.1">
    <property type="nucleotide sequence ID" value="NZ_CP027806.1"/>
</dbReference>
<dbReference type="SMART" id="SM00448">
    <property type="entry name" value="REC"/>
    <property type="match status" value="1"/>
</dbReference>
<evidence type="ECO:0000313" key="3">
    <source>
        <dbReference type="EMBL" id="AXI99874.1"/>
    </source>
</evidence>
<dbReference type="Proteomes" id="UP000254808">
    <property type="component" value="Chromosome"/>
</dbReference>
<gene>
    <name evidence="3" type="ORF">CYPRO_0590</name>
</gene>